<proteinExistence type="inferred from homology"/>
<dbReference type="AlphaFoldDB" id="A0A225X1P8"/>
<dbReference type="Proteomes" id="UP000198211">
    <property type="component" value="Unassembled WGS sequence"/>
</dbReference>
<dbReference type="SUPFAM" id="SSF52540">
    <property type="entry name" value="P-loop containing nucleoside triphosphate hydrolases"/>
    <property type="match status" value="1"/>
</dbReference>
<dbReference type="Gene3D" id="3.40.50.300">
    <property type="entry name" value="P-loop containing nucleotide triphosphate hydrolases"/>
    <property type="match status" value="1"/>
</dbReference>
<dbReference type="InterPro" id="IPR051055">
    <property type="entry name" value="PIF1_helicase"/>
</dbReference>
<dbReference type="Pfam" id="PF05970">
    <property type="entry name" value="PIF1"/>
    <property type="match status" value="1"/>
</dbReference>
<keyword evidence="1" id="KW-0227">DNA damage</keyword>
<dbReference type="GO" id="GO:0016887">
    <property type="term" value="F:ATP hydrolysis activity"/>
    <property type="evidence" value="ECO:0007669"/>
    <property type="project" value="RHEA"/>
</dbReference>
<keyword evidence="1" id="KW-0547">Nucleotide-binding</keyword>
<sequence length="527" mass="58797">MHTNLIGSAAKATRLAAISLDTLGAEADLFVRELTTQQIGDVIIKAETGFTSQEASSTEIPQRKQSDFPTRVKSLRIAIAGASIWPNLETVPSEPELHLKASLTEVSRKFNLNQKQHKAFIRVGGPFLQSLLSSPDQDVDQVIAFLGGGPGTGKSQVIRALQALAESWVSRDALKTVAYQGVAAEAVNGQTIHNLFKWGIEKGSRRKRYSIKDKESFANLKLLIMDEVSTTDASIVGMMDSALRELKNQPNKRFGGVHVLFAGDWFQQLPVAGYPVFVEQPPLPGLPLRKTPVDSRSNDEATTYLLRQRGIDSYRAINEVVMLEENMRHRNDPIWRDILERWRYVDYRKDDIDLVNRRCCSKNWRAQTATAAKAFCPILVTSNALRAEFNKLAVPDYCKNTKQLFHYFPADVSRKRRGKLTRGQRRSFLCIWSDKTKGLPMLMALAIGQPMQCTKHISRALHLANGTIGIVTGFLTGCGDNVCVENSGGYESHYHTKPAHTVPSPGRTAGCQDECWGRALTRRWLHP</sequence>
<name>A0A225X1P8_9STRA</name>
<dbReference type="GO" id="GO:0043139">
    <property type="term" value="F:5'-3' DNA helicase activity"/>
    <property type="evidence" value="ECO:0007669"/>
    <property type="project" value="UniProtKB-EC"/>
</dbReference>
<dbReference type="EMBL" id="NBNE01000076">
    <property type="protein sequence ID" value="OWZ23257.1"/>
    <property type="molecule type" value="Genomic_DNA"/>
</dbReference>
<dbReference type="EC" id="5.6.2.3" evidence="1"/>
<dbReference type="InterPro" id="IPR010285">
    <property type="entry name" value="DNA_helicase_pif1-like_DEAD"/>
</dbReference>
<keyword evidence="1" id="KW-0347">Helicase</keyword>
<dbReference type="OrthoDB" id="192530at2759"/>
<evidence type="ECO:0000313" key="3">
    <source>
        <dbReference type="EMBL" id="OWZ23257.1"/>
    </source>
</evidence>
<keyword evidence="1" id="KW-0067">ATP-binding</keyword>
<gene>
    <name evidence="3" type="ORF">PHMEG_0001921</name>
</gene>
<dbReference type="GO" id="GO:0006281">
    <property type="term" value="P:DNA repair"/>
    <property type="evidence" value="ECO:0007669"/>
    <property type="project" value="UniProtKB-KW"/>
</dbReference>
<evidence type="ECO:0000256" key="1">
    <source>
        <dbReference type="RuleBase" id="RU363044"/>
    </source>
</evidence>
<organism evidence="3 4">
    <name type="scientific">Phytophthora megakarya</name>
    <dbReference type="NCBI Taxonomy" id="4795"/>
    <lineage>
        <taxon>Eukaryota</taxon>
        <taxon>Sar</taxon>
        <taxon>Stramenopiles</taxon>
        <taxon>Oomycota</taxon>
        <taxon>Peronosporomycetes</taxon>
        <taxon>Peronosporales</taxon>
        <taxon>Peronosporaceae</taxon>
        <taxon>Phytophthora</taxon>
    </lineage>
</organism>
<comment type="caution">
    <text evidence="3">The sequence shown here is derived from an EMBL/GenBank/DDBJ whole genome shotgun (WGS) entry which is preliminary data.</text>
</comment>
<protein>
    <recommendedName>
        <fullName evidence="1">ATP-dependent DNA helicase</fullName>
        <ecNumber evidence="1">5.6.2.3</ecNumber>
    </recommendedName>
</protein>
<comment type="catalytic activity">
    <reaction evidence="1">
        <text>ATP + H2O = ADP + phosphate + H(+)</text>
        <dbReference type="Rhea" id="RHEA:13065"/>
        <dbReference type="ChEBI" id="CHEBI:15377"/>
        <dbReference type="ChEBI" id="CHEBI:15378"/>
        <dbReference type="ChEBI" id="CHEBI:30616"/>
        <dbReference type="ChEBI" id="CHEBI:43474"/>
        <dbReference type="ChEBI" id="CHEBI:456216"/>
        <dbReference type="EC" id="5.6.2.3"/>
    </reaction>
</comment>
<evidence type="ECO:0000259" key="2">
    <source>
        <dbReference type="Pfam" id="PF05970"/>
    </source>
</evidence>
<dbReference type="GO" id="GO:0005524">
    <property type="term" value="F:ATP binding"/>
    <property type="evidence" value="ECO:0007669"/>
    <property type="project" value="UniProtKB-KW"/>
</dbReference>
<reference evidence="4" key="1">
    <citation type="submission" date="2017-03" db="EMBL/GenBank/DDBJ databases">
        <title>Phytopthora megakarya and P. palmivora, two closely related causual agents of cacao black pod achieved similar genome size and gene model numbers by different mechanisms.</title>
        <authorList>
            <person name="Ali S."/>
            <person name="Shao J."/>
            <person name="Larry D.J."/>
            <person name="Kronmiller B."/>
            <person name="Shen D."/>
            <person name="Strem M.D."/>
            <person name="Melnick R.L."/>
            <person name="Guiltinan M.J."/>
            <person name="Tyler B.M."/>
            <person name="Meinhardt L.W."/>
            <person name="Bailey B.A."/>
        </authorList>
    </citation>
    <scope>NUCLEOTIDE SEQUENCE [LARGE SCALE GENOMIC DNA]</scope>
    <source>
        <strain evidence="4">zdho120</strain>
    </source>
</reference>
<keyword evidence="1" id="KW-0233">DNA recombination</keyword>
<dbReference type="InterPro" id="IPR027417">
    <property type="entry name" value="P-loop_NTPase"/>
</dbReference>
<dbReference type="PANTHER" id="PTHR47642">
    <property type="entry name" value="ATP-DEPENDENT DNA HELICASE"/>
    <property type="match status" value="1"/>
</dbReference>
<dbReference type="GO" id="GO:0006310">
    <property type="term" value="P:DNA recombination"/>
    <property type="evidence" value="ECO:0007669"/>
    <property type="project" value="UniProtKB-KW"/>
</dbReference>
<comment type="cofactor">
    <cofactor evidence="1">
        <name>Mg(2+)</name>
        <dbReference type="ChEBI" id="CHEBI:18420"/>
    </cofactor>
</comment>
<feature type="domain" description="DNA helicase Pif1-like DEAD-box helicase" evidence="2">
    <location>
        <begin position="144"/>
        <end position="272"/>
    </location>
</feature>
<accession>A0A225X1P8</accession>
<keyword evidence="4" id="KW-1185">Reference proteome</keyword>
<dbReference type="GO" id="GO:0000723">
    <property type="term" value="P:telomere maintenance"/>
    <property type="evidence" value="ECO:0007669"/>
    <property type="project" value="InterPro"/>
</dbReference>
<comment type="similarity">
    <text evidence="1">Belongs to the helicase family.</text>
</comment>
<keyword evidence="1" id="KW-0234">DNA repair</keyword>
<keyword evidence="1" id="KW-0378">Hydrolase</keyword>
<evidence type="ECO:0000313" key="4">
    <source>
        <dbReference type="Proteomes" id="UP000198211"/>
    </source>
</evidence>